<dbReference type="Proteomes" id="UP001500665">
    <property type="component" value="Unassembled WGS sequence"/>
</dbReference>
<comment type="caution">
    <text evidence="1">The sequence shown here is derived from an EMBL/GenBank/DDBJ whole genome shotgun (WGS) entry which is preliminary data.</text>
</comment>
<keyword evidence="2" id="KW-1185">Reference proteome</keyword>
<evidence type="ECO:0008006" key="3">
    <source>
        <dbReference type="Google" id="ProtNLM"/>
    </source>
</evidence>
<gene>
    <name evidence="1" type="ORF">GCM10009550_49350</name>
</gene>
<protein>
    <recommendedName>
        <fullName evidence="3">Winged helix DNA-binding protein</fullName>
    </recommendedName>
</protein>
<dbReference type="RefSeq" id="WP_344243313.1">
    <property type="nucleotide sequence ID" value="NZ_BAAAHH010000022.1"/>
</dbReference>
<proteinExistence type="predicted"/>
<name>A0ABN1RLF1_9ACTN</name>
<dbReference type="EMBL" id="BAAAHH010000022">
    <property type="protein sequence ID" value="GAA0959485.1"/>
    <property type="molecule type" value="Genomic_DNA"/>
</dbReference>
<reference evidence="1 2" key="1">
    <citation type="journal article" date="2019" name="Int. J. Syst. Evol. Microbiol.">
        <title>The Global Catalogue of Microorganisms (GCM) 10K type strain sequencing project: providing services to taxonomists for standard genome sequencing and annotation.</title>
        <authorList>
            <consortium name="The Broad Institute Genomics Platform"/>
            <consortium name="The Broad Institute Genome Sequencing Center for Infectious Disease"/>
            <person name="Wu L."/>
            <person name="Ma J."/>
        </authorList>
    </citation>
    <scope>NUCLEOTIDE SEQUENCE [LARGE SCALE GENOMIC DNA]</scope>
    <source>
        <strain evidence="1 2">JCM 10696</strain>
    </source>
</reference>
<evidence type="ECO:0000313" key="1">
    <source>
        <dbReference type="EMBL" id="GAA0959485.1"/>
    </source>
</evidence>
<accession>A0ABN1RLF1</accession>
<sequence>MDSDKLRAFWAARQGLDGSLGAAAPAEVLARTGWARSAGGFNPYLTLFSRAGTGRRTADEEMAGDRIGEIPAVHGRAYVLPEEDYGLGLRTSEPAARAEVRASERRGVEHRLLDRVVDALYEAIGDTPTDLSELDMTGLLPEGEAGEHTRRAALGLLQTAGAIRRVPLEGRFDRPRHGYVRWADPPAEPEGHDARLALAERYWAWIGAASLEHFRRFSGLSEEAARAAVEPLDLHRQVDGDLLIRDVDEFGDYAPPRTPSYALVSALDGLHRLRHDLPAVLDPEHADLRGLPAQPLFDRGRVVGFWNFDADDGTVVWTTWTRPDDALYEAVARAEAFIGDELADSLGPAPDTVRPHALV</sequence>
<organism evidence="1 2">
    <name type="scientific">Actinocorallia libanotica</name>
    <dbReference type="NCBI Taxonomy" id="46162"/>
    <lineage>
        <taxon>Bacteria</taxon>
        <taxon>Bacillati</taxon>
        <taxon>Actinomycetota</taxon>
        <taxon>Actinomycetes</taxon>
        <taxon>Streptosporangiales</taxon>
        <taxon>Thermomonosporaceae</taxon>
        <taxon>Actinocorallia</taxon>
    </lineage>
</organism>
<evidence type="ECO:0000313" key="2">
    <source>
        <dbReference type="Proteomes" id="UP001500665"/>
    </source>
</evidence>